<evidence type="ECO:0000256" key="8">
    <source>
        <dbReference type="ARBA" id="ARBA00023299"/>
    </source>
</evidence>
<dbReference type="SUPFAM" id="SSF56784">
    <property type="entry name" value="HAD-like"/>
    <property type="match status" value="1"/>
</dbReference>
<dbReference type="InterPro" id="IPR006384">
    <property type="entry name" value="HAD_hydro_PyrdxlP_Pase-like"/>
</dbReference>
<reference evidence="11 12" key="1">
    <citation type="journal article" date="2016" name="Nat. Commun.">
        <title>Thousands of microbial genomes shed light on interconnected biogeochemical processes in an aquifer system.</title>
        <authorList>
            <person name="Anantharaman K."/>
            <person name="Brown C.T."/>
            <person name="Hug L.A."/>
            <person name="Sharon I."/>
            <person name="Castelle C.J."/>
            <person name="Probst A.J."/>
            <person name="Thomas B.C."/>
            <person name="Singh A."/>
            <person name="Wilkins M.J."/>
            <person name="Karaoz U."/>
            <person name="Brodie E.L."/>
            <person name="Williams K.H."/>
            <person name="Hubbard S.S."/>
            <person name="Banfield J.F."/>
        </authorList>
    </citation>
    <scope>NUCLEOTIDE SEQUENCE [LARGE SCALE GENOMIC DNA]</scope>
    <source>
        <strain evidence="12">RBG_16_55_9</strain>
    </source>
</reference>
<dbReference type="InterPro" id="IPR016965">
    <property type="entry name" value="Pase_PHOSPHO-typ"/>
</dbReference>
<dbReference type="Pfam" id="PF06888">
    <property type="entry name" value="Put_Phosphatase"/>
    <property type="match status" value="1"/>
</dbReference>
<comment type="catalytic activity">
    <reaction evidence="9">
        <text>O-phospho-L-serine + H2O = L-serine + phosphate</text>
        <dbReference type="Rhea" id="RHEA:21208"/>
        <dbReference type="ChEBI" id="CHEBI:15377"/>
        <dbReference type="ChEBI" id="CHEBI:33384"/>
        <dbReference type="ChEBI" id="CHEBI:43474"/>
        <dbReference type="ChEBI" id="CHEBI:57524"/>
        <dbReference type="EC" id="3.1.3.3"/>
    </reaction>
</comment>
<protein>
    <recommendedName>
        <fullName evidence="3">phosphoserine phosphatase</fullName>
        <ecNumber evidence="3">3.1.3.3</ecNumber>
    </recommendedName>
</protein>
<evidence type="ECO:0000256" key="3">
    <source>
        <dbReference type="ARBA" id="ARBA00012640"/>
    </source>
</evidence>
<keyword evidence="7" id="KW-0460">Magnesium</keyword>
<evidence type="ECO:0000256" key="1">
    <source>
        <dbReference type="ARBA" id="ARBA00001946"/>
    </source>
</evidence>
<evidence type="ECO:0000313" key="12">
    <source>
        <dbReference type="Proteomes" id="UP000179157"/>
    </source>
</evidence>
<accession>A0A1F5USF8</accession>
<dbReference type="Proteomes" id="UP000179157">
    <property type="component" value="Unassembled WGS sequence"/>
</dbReference>
<dbReference type="GO" id="GO:0006564">
    <property type="term" value="P:L-serine biosynthetic process"/>
    <property type="evidence" value="ECO:0007669"/>
    <property type="project" value="UniProtKB-KW"/>
</dbReference>
<dbReference type="PANTHER" id="PTHR43344:SF2">
    <property type="entry name" value="PHOSPHOSERINE PHOSPHATASE"/>
    <property type="match status" value="1"/>
</dbReference>
<keyword evidence="6" id="KW-0378">Hydrolase</keyword>
<dbReference type="STRING" id="1817864.A2Z21_08380"/>
<dbReference type="InterPro" id="IPR036412">
    <property type="entry name" value="HAD-like_sf"/>
</dbReference>
<dbReference type="InterPro" id="IPR050582">
    <property type="entry name" value="HAD-like_SerB"/>
</dbReference>
<evidence type="ECO:0000256" key="6">
    <source>
        <dbReference type="ARBA" id="ARBA00022801"/>
    </source>
</evidence>
<dbReference type="EC" id="3.1.3.3" evidence="3"/>
<dbReference type="AlphaFoldDB" id="A0A1F5USF8"/>
<keyword evidence="5" id="KW-0479">Metal-binding</keyword>
<comment type="caution">
    <text evidence="11">The sequence shown here is derived from an EMBL/GenBank/DDBJ whole genome shotgun (WGS) entry which is preliminary data.</text>
</comment>
<dbReference type="InterPro" id="IPR023214">
    <property type="entry name" value="HAD_sf"/>
</dbReference>
<evidence type="ECO:0000256" key="5">
    <source>
        <dbReference type="ARBA" id="ARBA00022723"/>
    </source>
</evidence>
<dbReference type="NCBIfam" id="TIGR01488">
    <property type="entry name" value="HAD-SF-IB"/>
    <property type="match status" value="1"/>
</dbReference>
<dbReference type="GO" id="GO:0005737">
    <property type="term" value="C:cytoplasm"/>
    <property type="evidence" value="ECO:0007669"/>
    <property type="project" value="TreeGrafter"/>
</dbReference>
<evidence type="ECO:0000256" key="7">
    <source>
        <dbReference type="ARBA" id="ARBA00022842"/>
    </source>
</evidence>
<dbReference type="NCBIfam" id="TIGR01489">
    <property type="entry name" value="DKMTPPase-SF"/>
    <property type="match status" value="1"/>
</dbReference>
<dbReference type="PANTHER" id="PTHR43344">
    <property type="entry name" value="PHOSPHOSERINE PHOSPHATASE"/>
    <property type="match status" value="1"/>
</dbReference>
<dbReference type="GO" id="GO:0036424">
    <property type="term" value="F:L-phosphoserine phosphatase activity"/>
    <property type="evidence" value="ECO:0007669"/>
    <property type="project" value="TreeGrafter"/>
</dbReference>
<dbReference type="GO" id="GO:0000287">
    <property type="term" value="F:magnesium ion binding"/>
    <property type="evidence" value="ECO:0007669"/>
    <property type="project" value="TreeGrafter"/>
</dbReference>
<comment type="cofactor">
    <cofactor evidence="1">
        <name>Mg(2+)</name>
        <dbReference type="ChEBI" id="CHEBI:18420"/>
    </cofactor>
</comment>
<comment type="pathway">
    <text evidence="2">Amino-acid biosynthesis; L-serine biosynthesis; L-serine from 3-phospho-D-glycerate: step 3/3.</text>
</comment>
<dbReference type="EMBL" id="MFGX01000089">
    <property type="protein sequence ID" value="OGF54098.1"/>
    <property type="molecule type" value="Genomic_DNA"/>
</dbReference>
<dbReference type="Gene3D" id="3.40.50.1000">
    <property type="entry name" value="HAD superfamily/HAD-like"/>
    <property type="match status" value="1"/>
</dbReference>
<evidence type="ECO:0000256" key="10">
    <source>
        <dbReference type="ARBA" id="ARBA00048523"/>
    </source>
</evidence>
<sequence>MTPAQPQHLVIFVDFDGTAAEEIASNRLLERFAEGDWREWDQQFDEGKISFKDCVLEQFSMLAGTREEMSEFSRRELRLRAGFHEFVQYCRARDYEIHILSEALDFMIHAILEREGLGNLPVYCDRAVFNSNRLVRVELPHFCEDCHCKAGNCKGGHVEKLRDRYDFIVYIGDGSNDLCPAKKRISSSPAADWQSSAKRRASSTIRLRIFI</sequence>
<gene>
    <name evidence="11" type="ORF">A2Z21_08380</name>
</gene>
<dbReference type="Gene3D" id="3.90.1470.20">
    <property type="match status" value="1"/>
</dbReference>
<keyword evidence="4" id="KW-0028">Amino-acid biosynthesis</keyword>
<evidence type="ECO:0000256" key="4">
    <source>
        <dbReference type="ARBA" id="ARBA00022605"/>
    </source>
</evidence>
<evidence type="ECO:0000256" key="9">
    <source>
        <dbReference type="ARBA" id="ARBA00048138"/>
    </source>
</evidence>
<proteinExistence type="predicted"/>
<organism evidence="11 12">
    <name type="scientific">Fraserbacteria sp. (strain RBG_16_55_9)</name>
    <dbReference type="NCBI Taxonomy" id="1817864"/>
    <lineage>
        <taxon>Bacteria</taxon>
        <taxon>Candidatus Fraseribacteriota</taxon>
    </lineage>
</organism>
<keyword evidence="8" id="KW-0718">Serine biosynthesis</keyword>
<evidence type="ECO:0000313" key="11">
    <source>
        <dbReference type="EMBL" id="OGF54098.1"/>
    </source>
</evidence>
<comment type="catalytic activity">
    <reaction evidence="10">
        <text>O-phospho-D-serine + H2O = D-serine + phosphate</text>
        <dbReference type="Rhea" id="RHEA:24873"/>
        <dbReference type="ChEBI" id="CHEBI:15377"/>
        <dbReference type="ChEBI" id="CHEBI:35247"/>
        <dbReference type="ChEBI" id="CHEBI:43474"/>
        <dbReference type="ChEBI" id="CHEBI:58680"/>
        <dbReference type="EC" id="3.1.3.3"/>
    </reaction>
</comment>
<name>A0A1F5USF8_FRAXR</name>
<evidence type="ECO:0000256" key="2">
    <source>
        <dbReference type="ARBA" id="ARBA00005135"/>
    </source>
</evidence>